<reference evidence="1 2" key="1">
    <citation type="submission" date="2017-08" db="EMBL/GenBank/DDBJ databases">
        <authorList>
            <person name="Chaillou S."/>
        </authorList>
    </citation>
    <scope>NUCLEOTIDE SEQUENCE [LARGE SCALE GENOMIC DNA]</scope>
    <source>
        <strain evidence="1 2">MFPA15A1205</strain>
    </source>
</reference>
<dbReference type="EMBL" id="OBKZ01000010">
    <property type="protein sequence ID" value="SOB50741.1"/>
    <property type="molecule type" value="Genomic_DNA"/>
</dbReference>
<accession>A0AAX2H466</accession>
<evidence type="ECO:0008006" key="3">
    <source>
        <dbReference type="Google" id="ProtNLM"/>
    </source>
</evidence>
<proteinExistence type="predicted"/>
<dbReference type="RefSeq" id="WP_047277886.1">
    <property type="nucleotide sequence ID" value="NZ_JAAQYE010000001.1"/>
</dbReference>
<dbReference type="Proteomes" id="UP000219564">
    <property type="component" value="Unassembled WGS sequence"/>
</dbReference>
<dbReference type="InterPro" id="IPR011006">
    <property type="entry name" value="CheY-like_superfamily"/>
</dbReference>
<protein>
    <recommendedName>
        <fullName evidence="3">Response regulatory domain-containing protein</fullName>
    </recommendedName>
</protein>
<evidence type="ECO:0000313" key="2">
    <source>
        <dbReference type="Proteomes" id="UP000219564"/>
    </source>
</evidence>
<organism evidence="1 2">
    <name type="scientific">Pseudomonas lundensis</name>
    <dbReference type="NCBI Taxonomy" id="86185"/>
    <lineage>
        <taxon>Bacteria</taxon>
        <taxon>Pseudomonadati</taxon>
        <taxon>Pseudomonadota</taxon>
        <taxon>Gammaproteobacteria</taxon>
        <taxon>Pseudomonadales</taxon>
        <taxon>Pseudomonadaceae</taxon>
        <taxon>Pseudomonas</taxon>
    </lineage>
</organism>
<sequence length="114" mass="12432">MPTKSLRILIADAERKEALKIERALNGLGYFRIAPLDRIEALLGLGDAEKHAFDVLLISQPMAAAAGFDRPDARKEHPQYKHVLVYASAHDVAQRVNALMQSIDVPVTTSGLSG</sequence>
<name>A0AAX2H466_9PSED</name>
<comment type="caution">
    <text evidence="1">The sequence shown here is derived from an EMBL/GenBank/DDBJ whole genome shotgun (WGS) entry which is preliminary data.</text>
</comment>
<evidence type="ECO:0000313" key="1">
    <source>
        <dbReference type="EMBL" id="SOB50741.1"/>
    </source>
</evidence>
<dbReference type="SUPFAM" id="SSF52172">
    <property type="entry name" value="CheY-like"/>
    <property type="match status" value="1"/>
</dbReference>
<dbReference type="AlphaFoldDB" id="A0AAX2H466"/>
<gene>
    <name evidence="1" type="ORF">PLUA15_180192</name>
</gene>